<dbReference type="RefSeq" id="WP_319612540.1">
    <property type="nucleotide sequence ID" value="NZ_JAWXYB010000006.1"/>
</dbReference>
<keyword evidence="6" id="KW-1185">Reference proteome</keyword>
<evidence type="ECO:0000313" key="5">
    <source>
        <dbReference type="EMBL" id="MDX5929468.1"/>
    </source>
</evidence>
<dbReference type="Gene3D" id="3.30.450.90">
    <property type="match status" value="1"/>
</dbReference>
<evidence type="ECO:0000259" key="4">
    <source>
        <dbReference type="Pfam" id="PF00437"/>
    </source>
</evidence>
<evidence type="ECO:0000313" key="6">
    <source>
        <dbReference type="Proteomes" id="UP001279553"/>
    </source>
</evidence>
<evidence type="ECO:0000256" key="1">
    <source>
        <dbReference type="ARBA" id="ARBA00006611"/>
    </source>
</evidence>
<evidence type="ECO:0000256" key="2">
    <source>
        <dbReference type="ARBA" id="ARBA00022741"/>
    </source>
</evidence>
<comment type="caution">
    <text evidence="5">The sequence shown here is derived from an EMBL/GenBank/DDBJ whole genome shotgun (WGS) entry which is preliminary data.</text>
</comment>
<evidence type="ECO:0000256" key="3">
    <source>
        <dbReference type="ARBA" id="ARBA00022840"/>
    </source>
</evidence>
<dbReference type="GO" id="GO:0005886">
    <property type="term" value="C:plasma membrane"/>
    <property type="evidence" value="ECO:0007669"/>
    <property type="project" value="TreeGrafter"/>
</dbReference>
<dbReference type="Pfam" id="PF00437">
    <property type="entry name" value="T2SSE"/>
    <property type="match status" value="1"/>
</dbReference>
<dbReference type="InterPro" id="IPR001482">
    <property type="entry name" value="T2SS/T4SS_dom"/>
</dbReference>
<dbReference type="Proteomes" id="UP001279553">
    <property type="component" value="Unassembled WGS sequence"/>
</dbReference>
<proteinExistence type="inferred from homology"/>
<accession>A0AAW9DLE5</accession>
<sequence>MDGDARIGRDLPALPEHLSEFIAIDHATQKLYVEPRRKADPLLLTWLDRCRQRGVKFDVVSLDLDEIVEWRRNGLRPIVRTATSGNDAALENREAAMNILARGANYTASDIHILLRGSHTEVQFRVKGELRVAERLTQEEGEAIIRAFYQGIAVVKDASFTPLETQNAQISGPIVQEYGLSSVRIVRGPAHPVETGGGFMVLRLQYMDTAAARKQGGGRTILDYPRRPDGTLRLEEMGYLAKQADKLRYLIEGSSGIVLFTGPTGSGKTTSIYELLRESARLSPMLRLVSIEKPVEYPMPWAVQLSITGDGVGDDEGDAFGDYLRHSLRMDPDWIFLGEIRSAGVALTAFEASLTGHKVVSTIHTEDPFSVPDRIEIMDAARLPRQMFCNSKMIRGIVNQRLVPQLCPHCAVPLSAAGSDALWPRLSAALDTYATAWPQYGDLSRVKLRGAGCAACHHDGISRRIAIAEVIVTDADLMRDFVDHGADTARRNYRKRADADWSVLHTAMDGVMAGRIDPRDVGWCNLTSGNSFWVGSWCPCRGMPRQGLFILVFHAVVHTNMETDEWTPKRIRLSRHFWNI</sequence>
<comment type="similarity">
    <text evidence="1">Belongs to the GSP E family.</text>
</comment>
<dbReference type="SUPFAM" id="SSF52540">
    <property type="entry name" value="P-loop containing nucleoside triphosphate hydrolases"/>
    <property type="match status" value="1"/>
</dbReference>
<dbReference type="PANTHER" id="PTHR30258:SF3">
    <property type="entry name" value="SLL1921 PROTEIN"/>
    <property type="match status" value="1"/>
</dbReference>
<dbReference type="GO" id="GO:0005524">
    <property type="term" value="F:ATP binding"/>
    <property type="evidence" value="ECO:0007669"/>
    <property type="project" value="UniProtKB-KW"/>
</dbReference>
<keyword evidence="3" id="KW-0067">ATP-binding</keyword>
<organism evidence="5 6">
    <name type="scientific">Acidiphilium acidophilum</name>
    <name type="common">Thiobacillus acidophilus</name>
    <dbReference type="NCBI Taxonomy" id="76588"/>
    <lineage>
        <taxon>Bacteria</taxon>
        <taxon>Pseudomonadati</taxon>
        <taxon>Pseudomonadota</taxon>
        <taxon>Alphaproteobacteria</taxon>
        <taxon>Acetobacterales</taxon>
        <taxon>Acidocellaceae</taxon>
        <taxon>Acidiphilium</taxon>
    </lineage>
</organism>
<feature type="domain" description="Bacterial type II secretion system protein E" evidence="4">
    <location>
        <begin position="231"/>
        <end position="514"/>
    </location>
</feature>
<name>A0AAW9DLE5_ACIAO</name>
<dbReference type="EMBL" id="JAWXYB010000006">
    <property type="protein sequence ID" value="MDX5929468.1"/>
    <property type="molecule type" value="Genomic_DNA"/>
</dbReference>
<protein>
    <submittedName>
        <fullName evidence="5">ATPase, T2SS/T4P/T4SS family</fullName>
    </submittedName>
</protein>
<gene>
    <name evidence="5" type="ORF">SIL87_01630</name>
</gene>
<keyword evidence="2" id="KW-0547">Nucleotide-binding</keyword>
<reference evidence="5 6" key="1">
    <citation type="submission" date="2023-11" db="EMBL/GenBank/DDBJ databases">
        <title>MicrobeMod: A computational toolkit for identifying prokaryotic methylation and restriction-modification with nanopore sequencing.</title>
        <authorList>
            <person name="Crits-Christoph A."/>
            <person name="Kang S.C."/>
            <person name="Lee H."/>
            <person name="Ostrov N."/>
        </authorList>
    </citation>
    <scope>NUCLEOTIDE SEQUENCE [LARGE SCALE GENOMIC DNA]</scope>
    <source>
        <strain evidence="5 6">DSMZ 700</strain>
    </source>
</reference>
<dbReference type="Gene3D" id="3.40.50.300">
    <property type="entry name" value="P-loop containing nucleotide triphosphate hydrolases"/>
    <property type="match status" value="1"/>
</dbReference>
<dbReference type="AlphaFoldDB" id="A0AAW9DLE5"/>
<dbReference type="GO" id="GO:0016887">
    <property type="term" value="F:ATP hydrolysis activity"/>
    <property type="evidence" value="ECO:0007669"/>
    <property type="project" value="TreeGrafter"/>
</dbReference>
<dbReference type="PANTHER" id="PTHR30258">
    <property type="entry name" value="TYPE II SECRETION SYSTEM PROTEIN GSPE-RELATED"/>
    <property type="match status" value="1"/>
</dbReference>
<dbReference type="InterPro" id="IPR027417">
    <property type="entry name" value="P-loop_NTPase"/>
</dbReference>